<dbReference type="InterPro" id="IPR036397">
    <property type="entry name" value="RNaseH_sf"/>
</dbReference>
<dbReference type="GO" id="GO:0015074">
    <property type="term" value="P:DNA integration"/>
    <property type="evidence" value="ECO:0007669"/>
    <property type="project" value="InterPro"/>
</dbReference>
<dbReference type="PROSITE" id="PS50994">
    <property type="entry name" value="INTEGRASE"/>
    <property type="match status" value="1"/>
</dbReference>
<evidence type="ECO:0000313" key="4">
    <source>
        <dbReference type="Proteomes" id="UP000256779"/>
    </source>
</evidence>
<dbReference type="PANTHER" id="PTHR35004">
    <property type="entry name" value="TRANSPOSASE RV3428C-RELATED"/>
    <property type="match status" value="1"/>
</dbReference>
<proteinExistence type="inferred from homology"/>
<dbReference type="InterPro" id="IPR012337">
    <property type="entry name" value="RNaseH-like_sf"/>
</dbReference>
<sequence>REKGSMKLDHKAGHEMFVDFSGKKLSVVDKQTGEIKEAEVFVAILPCSQYTYVEACNSQKREDFLTCLANALAFFGGVPKAIVSDNLKSAVTKASKYEADINRSLKEFALHYNCAINPTRSYAPQDKALVESAVRLVYQRIFYPIRQMTFFSLTDLNTEVSKQLQIYNDLLFQRKEASRRELYQSLDRGYLKPLPNNPYQLKDYCRAKVQKMGYVYFSPDKTYYSVPYRYIGSQTQIHYTQDWVEVYHNHHRIASHHRNPVKGAYITDKNHLSSTHKAYSQWSPSFFEKKSCKHGEAVVKFMKGLFTNADYPEINYKRANGILQLGSDHGSDRLNKACKRACDLGEYKYGLVKNILLNKQEELDLDFDQMDKQAPHIPAHSNIRGANYYQ</sequence>
<reference evidence="3 4" key="1">
    <citation type="submission" date="2018-07" db="EMBL/GenBank/DDBJ databases">
        <title>Genomic Encyclopedia of Type Strains, Phase IV (KMG-IV): sequencing the most valuable type-strain genomes for metagenomic binning, comparative biology and taxonomic classification.</title>
        <authorList>
            <person name="Goeker M."/>
        </authorList>
    </citation>
    <scope>NUCLEOTIDE SEQUENCE [LARGE SCALE GENOMIC DNA]</scope>
    <source>
        <strain evidence="3 4">DSM 4134</strain>
    </source>
</reference>
<dbReference type="Gene3D" id="3.30.420.10">
    <property type="entry name" value="Ribonuclease H-like superfamily/Ribonuclease H"/>
    <property type="match status" value="1"/>
</dbReference>
<comment type="similarity">
    <text evidence="1">Belongs to the transposase IS21/IS408/IS1162 family.</text>
</comment>
<dbReference type="NCBIfam" id="NF033546">
    <property type="entry name" value="transpos_IS21"/>
    <property type="match status" value="1"/>
</dbReference>
<dbReference type="SUPFAM" id="SSF53098">
    <property type="entry name" value="Ribonuclease H-like"/>
    <property type="match status" value="1"/>
</dbReference>
<dbReference type="RefSeq" id="WP_115870564.1">
    <property type="nucleotide sequence ID" value="NZ_QREG01000058.1"/>
</dbReference>
<dbReference type="InterPro" id="IPR001584">
    <property type="entry name" value="Integrase_cat-core"/>
</dbReference>
<keyword evidence="4" id="KW-1185">Reference proteome</keyword>
<dbReference type="AlphaFoldDB" id="A0A3D9KVF4"/>
<evidence type="ECO:0000259" key="2">
    <source>
        <dbReference type="PROSITE" id="PS50994"/>
    </source>
</evidence>
<accession>A0A3D9KVF4</accession>
<dbReference type="Proteomes" id="UP000256779">
    <property type="component" value="Unassembled WGS sequence"/>
</dbReference>
<feature type="domain" description="Integrase catalytic" evidence="2">
    <location>
        <begin position="8"/>
        <end position="190"/>
    </location>
</feature>
<comment type="caution">
    <text evidence="3">The sequence shown here is derived from an EMBL/GenBank/DDBJ whole genome shotgun (WGS) entry which is preliminary data.</text>
</comment>
<dbReference type="InterPro" id="IPR054353">
    <property type="entry name" value="IstA-like_C"/>
</dbReference>
<protein>
    <submittedName>
        <fullName evidence="3">Integrase-like protein</fullName>
    </submittedName>
</protein>
<gene>
    <name evidence="3" type="ORF">C7460_1581</name>
</gene>
<dbReference type="Pfam" id="PF00665">
    <property type="entry name" value="rve"/>
    <property type="match status" value="1"/>
</dbReference>
<dbReference type="OrthoDB" id="3193769at2"/>
<evidence type="ECO:0000256" key="1">
    <source>
        <dbReference type="ARBA" id="ARBA00009277"/>
    </source>
</evidence>
<name>A0A3D9KVF4_MARFU</name>
<dbReference type="PANTHER" id="PTHR35004:SF8">
    <property type="entry name" value="TRANSPOSASE RV3428C-RELATED"/>
    <property type="match status" value="1"/>
</dbReference>
<organism evidence="3 4">
    <name type="scientific">Marinoscillum furvescens DSM 4134</name>
    <dbReference type="NCBI Taxonomy" id="1122208"/>
    <lineage>
        <taxon>Bacteria</taxon>
        <taxon>Pseudomonadati</taxon>
        <taxon>Bacteroidota</taxon>
        <taxon>Cytophagia</taxon>
        <taxon>Cytophagales</taxon>
        <taxon>Reichenbachiellaceae</taxon>
        <taxon>Marinoscillum</taxon>
    </lineage>
</organism>
<feature type="non-terminal residue" evidence="3">
    <location>
        <position position="1"/>
    </location>
</feature>
<dbReference type="Pfam" id="PF22483">
    <property type="entry name" value="Mu-transpos_C_2"/>
    <property type="match status" value="1"/>
</dbReference>
<dbReference type="GO" id="GO:0003676">
    <property type="term" value="F:nucleic acid binding"/>
    <property type="evidence" value="ECO:0007669"/>
    <property type="project" value="InterPro"/>
</dbReference>
<evidence type="ECO:0000313" key="3">
    <source>
        <dbReference type="EMBL" id="RED91147.1"/>
    </source>
</evidence>
<dbReference type="EMBL" id="QREG01000058">
    <property type="protein sequence ID" value="RED91147.1"/>
    <property type="molecule type" value="Genomic_DNA"/>
</dbReference>